<sequence length="294" mass="33177">MVGVSILAANITEIYVQSFLYGLFFILSMISFYALSSHHQRNAGIIGPQPSIVFRRPMFLGTVLLFIVVTTHWALTFVRFFQAFIYFRSGSSPSTFFNSETELTEIIQIGFFMASLVLSDAMFVYRLWVIWSYNKSVVIFPLCSLIGLTVCAVGITFQFTQYTSAAESTYLLIAARWILSDCVFTLCTNVYCTVMISWHIWTVHKASVPLGSRHLRTVMAIFVESAALCTTWTIFYFAAYESESNLHDFVQGTWGTISGIAFMLITVRIGLGWSSKTEHNDTITQLASPRFAAR</sequence>
<gene>
    <name evidence="2" type="ORF">SERLADRAFT_480407</name>
</gene>
<feature type="transmembrane region" description="Helical" evidence="1">
    <location>
        <begin position="177"/>
        <end position="198"/>
    </location>
</feature>
<feature type="transmembrane region" description="Helical" evidence="1">
    <location>
        <begin position="106"/>
        <end position="125"/>
    </location>
</feature>
<keyword evidence="1" id="KW-0472">Membrane</keyword>
<feature type="transmembrane region" description="Helical" evidence="1">
    <location>
        <begin position="57"/>
        <end position="86"/>
    </location>
</feature>
<feature type="transmembrane region" description="Helical" evidence="1">
    <location>
        <begin position="14"/>
        <end position="36"/>
    </location>
</feature>
<dbReference type="OrthoDB" id="3341077at2759"/>
<accession>F8PDB0</accession>
<organism>
    <name type="scientific">Serpula lacrymans var. lacrymans (strain S7.9)</name>
    <name type="common">Dry rot fungus</name>
    <dbReference type="NCBI Taxonomy" id="578457"/>
    <lineage>
        <taxon>Eukaryota</taxon>
        <taxon>Fungi</taxon>
        <taxon>Dikarya</taxon>
        <taxon>Basidiomycota</taxon>
        <taxon>Agaricomycotina</taxon>
        <taxon>Agaricomycetes</taxon>
        <taxon>Agaricomycetidae</taxon>
        <taxon>Boletales</taxon>
        <taxon>Coniophorineae</taxon>
        <taxon>Serpulaceae</taxon>
        <taxon>Serpula</taxon>
    </lineage>
</organism>
<evidence type="ECO:0000256" key="1">
    <source>
        <dbReference type="SAM" id="Phobius"/>
    </source>
</evidence>
<dbReference type="KEGG" id="sla:SERLADRAFT_480407"/>
<reference evidence="2" key="1">
    <citation type="submission" date="2011-04" db="EMBL/GenBank/DDBJ databases">
        <title>Evolution of plant cell wall degrading machinery underlies the functional diversity of forest fungi.</title>
        <authorList>
            <consortium name="US DOE Joint Genome Institute (JGI-PGF)"/>
            <person name="Eastwood D.C."/>
            <person name="Floudas D."/>
            <person name="Binder M."/>
            <person name="Majcherczyk A."/>
            <person name="Schneider P."/>
            <person name="Aerts A."/>
            <person name="Asiegbu F.O."/>
            <person name="Baker S.E."/>
            <person name="Barry K."/>
            <person name="Bendiksby M."/>
            <person name="Blumentritt M."/>
            <person name="Coutinho P.M."/>
            <person name="Cullen D."/>
            <person name="Cullen D."/>
            <person name="Gathman A."/>
            <person name="Goodell B."/>
            <person name="Henrissat B."/>
            <person name="Ihrmark K."/>
            <person name="Kauserud H."/>
            <person name="Kohler A."/>
            <person name="LaButti K."/>
            <person name="Lapidus A."/>
            <person name="Lavin J.L."/>
            <person name="Lee Y.-H."/>
            <person name="Lindquist E."/>
            <person name="Lilly W."/>
            <person name="Lucas S."/>
            <person name="Morin E."/>
            <person name="Murat C."/>
            <person name="Oguiza J.A."/>
            <person name="Park J."/>
            <person name="Pisabarro A.G."/>
            <person name="Riley R."/>
            <person name="Rosling A."/>
            <person name="Salamov A."/>
            <person name="Schmidt O."/>
            <person name="Schmutz J."/>
            <person name="Skrede I."/>
            <person name="Stenlid J."/>
            <person name="Wiebenga A."/>
            <person name="Xie X."/>
            <person name="Kues U."/>
            <person name="Hibbett D.S."/>
            <person name="Hoffmeister D."/>
            <person name="Hogberg N."/>
            <person name="Martin F."/>
            <person name="Grigoriev I.V."/>
            <person name="Watkinson S.C."/>
        </authorList>
    </citation>
    <scope>NUCLEOTIDE SEQUENCE</scope>
    <source>
        <strain evidence="2">S7.9</strain>
    </source>
</reference>
<feature type="transmembrane region" description="Helical" evidence="1">
    <location>
        <begin position="137"/>
        <end position="157"/>
    </location>
</feature>
<evidence type="ECO:0000313" key="2">
    <source>
        <dbReference type="EMBL" id="EGO18731.1"/>
    </source>
</evidence>
<dbReference type="EMBL" id="GL945446">
    <property type="protein sequence ID" value="EGO18731.1"/>
    <property type="molecule type" value="Genomic_DNA"/>
</dbReference>
<name>F8PDB0_SERL9</name>
<feature type="transmembrane region" description="Helical" evidence="1">
    <location>
        <begin position="218"/>
        <end position="240"/>
    </location>
</feature>
<dbReference type="AlphaFoldDB" id="F8PDB0"/>
<protein>
    <submittedName>
        <fullName evidence="2">Uncharacterized protein</fullName>
    </submittedName>
</protein>
<feature type="transmembrane region" description="Helical" evidence="1">
    <location>
        <begin position="252"/>
        <end position="271"/>
    </location>
</feature>
<keyword evidence="1" id="KW-0812">Transmembrane</keyword>
<dbReference type="Proteomes" id="UP000008064">
    <property type="component" value="Unassembled WGS sequence"/>
</dbReference>
<dbReference type="RefSeq" id="XP_007324384.1">
    <property type="nucleotide sequence ID" value="XM_007324322.1"/>
</dbReference>
<dbReference type="GeneID" id="18821523"/>
<keyword evidence="1" id="KW-1133">Transmembrane helix</keyword>
<dbReference type="HOGENOM" id="CLU_044614_3_0_1"/>
<proteinExistence type="predicted"/>